<keyword evidence="3" id="KW-1185">Reference proteome</keyword>
<gene>
    <name evidence="2" type="ORF">EDD62_1179</name>
</gene>
<dbReference type="EMBL" id="RKRK01000003">
    <property type="protein sequence ID" value="RPF56538.1"/>
    <property type="molecule type" value="Genomic_DNA"/>
</dbReference>
<dbReference type="AlphaFoldDB" id="A0A3N5C325"/>
<dbReference type="PANTHER" id="PTHR12277">
    <property type="entry name" value="ALPHA/BETA HYDROLASE DOMAIN-CONTAINING PROTEIN"/>
    <property type="match status" value="1"/>
</dbReference>
<evidence type="ECO:0000313" key="2">
    <source>
        <dbReference type="EMBL" id="RPF56538.1"/>
    </source>
</evidence>
<protein>
    <recommendedName>
        <fullName evidence="1">AB hydrolase-1 domain-containing protein</fullName>
    </recommendedName>
</protein>
<dbReference type="Gene3D" id="3.40.50.1820">
    <property type="entry name" value="alpha/beta hydrolase"/>
    <property type="match status" value="1"/>
</dbReference>
<evidence type="ECO:0000259" key="1">
    <source>
        <dbReference type="Pfam" id="PF00561"/>
    </source>
</evidence>
<reference evidence="2 3" key="1">
    <citation type="submission" date="2018-11" db="EMBL/GenBank/DDBJ databases">
        <title>Genomic Encyclopedia of Type Strains, Phase IV (KMG-IV): sequencing the most valuable type-strain genomes for metagenomic binning, comparative biology and taxonomic classification.</title>
        <authorList>
            <person name="Goeker M."/>
        </authorList>
    </citation>
    <scope>NUCLEOTIDE SEQUENCE [LARGE SCALE GENOMIC DNA]</scope>
    <source>
        <strain evidence="2 3">DSM 29158</strain>
    </source>
</reference>
<dbReference type="Proteomes" id="UP000277108">
    <property type="component" value="Unassembled WGS sequence"/>
</dbReference>
<proteinExistence type="predicted"/>
<comment type="caution">
    <text evidence="2">The sequence shown here is derived from an EMBL/GenBank/DDBJ whole genome shotgun (WGS) entry which is preliminary data.</text>
</comment>
<sequence>MLVFILMFIGFNFLIAYNYSAQITNLVPREQTVKNKESFLKEQDEEYISFKNEHNIQSVTVKSSKASHEIPVMYISTEESKGHVILIHGLGGTKETVFPVAKMFIKMGYSVVIYDQRNSGENKAPSNTFGLKESEDLIDVTQYVQKEFDSKQTIIWGESFGGATAAFASDDLSQTVDYMILDSPMSDGVKQINKEVKPISESTGIPLDYLNFLGDVGLKMREGIGFNQLNAADEIKDSTIPLLVLHNRKDSIVEFEDGVSLYKSSGADQKEFFEIKDSNHTEFIMDHPEKYQRIVEGFIK</sequence>
<evidence type="ECO:0000313" key="3">
    <source>
        <dbReference type="Proteomes" id="UP000277108"/>
    </source>
</evidence>
<name>A0A3N5C325_9BACL</name>
<organism evidence="2 3">
    <name type="scientific">Abyssicoccus albus</name>
    <dbReference type="NCBI Taxonomy" id="1817405"/>
    <lineage>
        <taxon>Bacteria</taxon>
        <taxon>Bacillati</taxon>
        <taxon>Bacillota</taxon>
        <taxon>Bacilli</taxon>
        <taxon>Bacillales</taxon>
        <taxon>Abyssicoccaceae</taxon>
    </lineage>
</organism>
<dbReference type="InterPro" id="IPR000073">
    <property type="entry name" value="AB_hydrolase_1"/>
</dbReference>
<dbReference type="InterPro" id="IPR029058">
    <property type="entry name" value="AB_hydrolase_fold"/>
</dbReference>
<dbReference type="SUPFAM" id="SSF53474">
    <property type="entry name" value="alpha/beta-Hydrolases"/>
    <property type="match status" value="1"/>
</dbReference>
<accession>A0A3N5C325</accession>
<dbReference type="Pfam" id="PF00561">
    <property type="entry name" value="Abhydrolase_1"/>
    <property type="match status" value="1"/>
</dbReference>
<feature type="domain" description="AB hydrolase-1" evidence="1">
    <location>
        <begin position="83"/>
        <end position="186"/>
    </location>
</feature>